<dbReference type="Proteomes" id="UP000007174">
    <property type="component" value="Unassembled WGS sequence"/>
</dbReference>
<proteinExistence type="predicted"/>
<gene>
    <name evidence="1" type="ORF">CH063_11614</name>
</gene>
<protein>
    <submittedName>
        <fullName evidence="1">Uncharacterized protein</fullName>
    </submittedName>
</protein>
<evidence type="ECO:0000313" key="2">
    <source>
        <dbReference type="Proteomes" id="UP000007174"/>
    </source>
</evidence>
<dbReference type="EMBL" id="CACQ02004606">
    <property type="protein sequence ID" value="CCF41289.1"/>
    <property type="molecule type" value="Genomic_DNA"/>
</dbReference>
<organism evidence="1 2">
    <name type="scientific">Colletotrichum higginsianum (strain IMI 349063)</name>
    <name type="common">Crucifer anthracnose fungus</name>
    <dbReference type="NCBI Taxonomy" id="759273"/>
    <lineage>
        <taxon>Eukaryota</taxon>
        <taxon>Fungi</taxon>
        <taxon>Dikarya</taxon>
        <taxon>Ascomycota</taxon>
        <taxon>Pezizomycotina</taxon>
        <taxon>Sordariomycetes</taxon>
        <taxon>Hypocreomycetidae</taxon>
        <taxon>Glomerellales</taxon>
        <taxon>Glomerellaceae</taxon>
        <taxon>Colletotrichum</taxon>
        <taxon>Colletotrichum destructivum species complex</taxon>
    </lineage>
</organism>
<dbReference type="AlphaFoldDB" id="H1VM36"/>
<feature type="non-terminal residue" evidence="1">
    <location>
        <position position="1"/>
    </location>
</feature>
<feature type="non-terminal residue" evidence="1">
    <location>
        <position position="70"/>
    </location>
</feature>
<name>H1VM36_COLHI</name>
<dbReference type="HOGENOM" id="CLU_2764695_0_0_1"/>
<sequence>VLPLLRIVGPRPSGHHPVHVLERGPRVYGVSHVHLVRHHLPDPGRVVRAVPLVRPPVRAAKPRRRKVEEV</sequence>
<accession>H1VM36</accession>
<reference evidence="2" key="1">
    <citation type="journal article" date="2012" name="Nat. Genet.">
        <title>Lifestyle transitions in plant pathogenic Colletotrichum fungi deciphered by genome and transcriptome analyses.</title>
        <authorList>
            <person name="O'Connell R.J."/>
            <person name="Thon M.R."/>
            <person name="Hacquard S."/>
            <person name="Amyotte S.G."/>
            <person name="Kleemann J."/>
            <person name="Torres M.F."/>
            <person name="Damm U."/>
            <person name="Buiate E.A."/>
            <person name="Epstein L."/>
            <person name="Alkan N."/>
            <person name="Altmueller J."/>
            <person name="Alvarado-Balderrama L."/>
            <person name="Bauser C.A."/>
            <person name="Becker C."/>
            <person name="Birren B.W."/>
            <person name="Chen Z."/>
            <person name="Choi J."/>
            <person name="Crouch J.A."/>
            <person name="Duvick J.P."/>
            <person name="Farman M.A."/>
            <person name="Gan P."/>
            <person name="Heiman D."/>
            <person name="Henrissat B."/>
            <person name="Howard R.J."/>
            <person name="Kabbage M."/>
            <person name="Koch C."/>
            <person name="Kracher B."/>
            <person name="Kubo Y."/>
            <person name="Law A.D."/>
            <person name="Lebrun M.-H."/>
            <person name="Lee Y.-H."/>
            <person name="Miyara I."/>
            <person name="Moore N."/>
            <person name="Neumann U."/>
            <person name="Nordstroem K."/>
            <person name="Panaccione D.G."/>
            <person name="Panstruga R."/>
            <person name="Place M."/>
            <person name="Proctor R.H."/>
            <person name="Prusky D."/>
            <person name="Rech G."/>
            <person name="Reinhardt R."/>
            <person name="Rollins J.A."/>
            <person name="Rounsley S."/>
            <person name="Schardl C.L."/>
            <person name="Schwartz D.C."/>
            <person name="Shenoy N."/>
            <person name="Shirasu K."/>
            <person name="Sikhakolli U.R."/>
            <person name="Stueber K."/>
            <person name="Sukno S.A."/>
            <person name="Sweigard J.A."/>
            <person name="Takano Y."/>
            <person name="Takahara H."/>
            <person name="Trail F."/>
            <person name="van der Does H.C."/>
            <person name="Voll L.M."/>
            <person name="Will I."/>
            <person name="Young S."/>
            <person name="Zeng Q."/>
            <person name="Zhang J."/>
            <person name="Zhou S."/>
            <person name="Dickman M.B."/>
            <person name="Schulze-Lefert P."/>
            <person name="Ver Loren van Themaat E."/>
            <person name="Ma L.-J."/>
            <person name="Vaillancourt L.J."/>
        </authorList>
    </citation>
    <scope>NUCLEOTIDE SEQUENCE [LARGE SCALE GENOMIC DNA]</scope>
    <source>
        <strain evidence="2">IMI 349063</strain>
    </source>
</reference>
<evidence type="ECO:0000313" key="1">
    <source>
        <dbReference type="EMBL" id="CCF41289.1"/>
    </source>
</evidence>